<reference evidence="1 2" key="1">
    <citation type="submission" date="2012-02" db="EMBL/GenBank/DDBJ databases">
        <title>Improved High-Quality Draft sequence of Microvirga sp. WSM3557.</title>
        <authorList>
            <consortium name="US DOE Joint Genome Institute"/>
            <person name="Lucas S."/>
            <person name="Han J."/>
            <person name="Lapidus A."/>
            <person name="Cheng J.-F."/>
            <person name="Goodwin L."/>
            <person name="Pitluck S."/>
            <person name="Peters L."/>
            <person name="Zhang X."/>
            <person name="Detter J.C."/>
            <person name="Han C."/>
            <person name="Tapia R."/>
            <person name="Land M."/>
            <person name="Hauser L."/>
            <person name="Kyrpides N."/>
            <person name="Ivanova N."/>
            <person name="Pagani I."/>
            <person name="Brau L."/>
            <person name="Yates R."/>
            <person name="O'Hara G."/>
            <person name="Rui T."/>
            <person name="Howieson J."/>
            <person name="Reeve W."/>
            <person name="Woyke T."/>
        </authorList>
    </citation>
    <scope>NUCLEOTIDE SEQUENCE [LARGE SCALE GENOMIC DNA]</scope>
    <source>
        <strain evidence="1 2">WSM3557</strain>
    </source>
</reference>
<protein>
    <submittedName>
        <fullName evidence="1">Uncharacterized protein</fullName>
    </submittedName>
</protein>
<dbReference type="Proteomes" id="UP000003947">
    <property type="component" value="Unassembled WGS sequence"/>
</dbReference>
<keyword evidence="2" id="KW-1185">Reference proteome</keyword>
<name>I4YXB8_9HYPH</name>
<dbReference type="STRING" id="864069.MicloDRAFT_00027480"/>
<gene>
    <name evidence="1" type="ORF">MicloDRAFT_00027480</name>
</gene>
<sequence>MGLLDQSNQHIYATYREVKKRKGPANTFRVEGYAQREKKHPAEEIEWPDVDAAKQACQRIAACYTQATVQSVAS</sequence>
<dbReference type="PATRIC" id="fig|864069.3.peg.2972"/>
<dbReference type="RefSeq" id="WP_009491898.1">
    <property type="nucleotide sequence ID" value="NZ_CP141049.1"/>
</dbReference>
<dbReference type="AlphaFoldDB" id="I4YXB8"/>
<proteinExistence type="predicted"/>
<dbReference type="OrthoDB" id="8020354at2"/>
<dbReference type="HOGENOM" id="CLU_2683744_0_0_5"/>
<organism evidence="1 2">
    <name type="scientific">Microvirga lotononidis</name>
    <dbReference type="NCBI Taxonomy" id="864069"/>
    <lineage>
        <taxon>Bacteria</taxon>
        <taxon>Pseudomonadati</taxon>
        <taxon>Pseudomonadota</taxon>
        <taxon>Alphaproteobacteria</taxon>
        <taxon>Hyphomicrobiales</taxon>
        <taxon>Methylobacteriaceae</taxon>
        <taxon>Microvirga</taxon>
    </lineage>
</organism>
<evidence type="ECO:0000313" key="2">
    <source>
        <dbReference type="Proteomes" id="UP000003947"/>
    </source>
</evidence>
<evidence type="ECO:0000313" key="1">
    <source>
        <dbReference type="EMBL" id="EIM28610.1"/>
    </source>
</evidence>
<dbReference type="EMBL" id="JH660644">
    <property type="protein sequence ID" value="EIM28610.1"/>
    <property type="molecule type" value="Genomic_DNA"/>
</dbReference>
<accession>I4YXB8</accession>